<dbReference type="Gene3D" id="3.30.450.20">
    <property type="entry name" value="PAS domain"/>
    <property type="match status" value="1"/>
</dbReference>
<evidence type="ECO:0000256" key="17">
    <source>
        <dbReference type="ARBA" id="ARBA00074306"/>
    </source>
</evidence>
<dbReference type="InterPro" id="IPR013656">
    <property type="entry name" value="PAS_4"/>
</dbReference>
<name>E1IF31_9CHLR</name>
<accession>E1IF31</accession>
<dbReference type="CDD" id="cd00088">
    <property type="entry name" value="HPT"/>
    <property type="match status" value="1"/>
</dbReference>
<evidence type="ECO:0000256" key="8">
    <source>
        <dbReference type="ARBA" id="ARBA00022692"/>
    </source>
</evidence>
<evidence type="ECO:0000313" key="24">
    <source>
        <dbReference type="EMBL" id="EFO80198.1"/>
    </source>
</evidence>
<reference evidence="24 25" key="1">
    <citation type="journal article" date="2011" name="J. Bacteriol.">
        <title>Draft genome sequence of the anoxygenic filamentous phototrophic bacterium Oscillochloris trichoides subsp. DG-6.</title>
        <authorList>
            <person name="Kuznetsov B.B."/>
            <person name="Ivanovsky R.N."/>
            <person name="Keppen O.I."/>
            <person name="Sukhacheva M.V."/>
            <person name="Bumazhkin B.K."/>
            <person name="Patutina E.O."/>
            <person name="Beletsky A.V."/>
            <person name="Mardanov A.V."/>
            <person name="Baslerov R.V."/>
            <person name="Panteleeva A.N."/>
            <person name="Kolganova T.V."/>
            <person name="Ravin N.V."/>
            <person name="Skryabin K.G."/>
        </authorList>
    </citation>
    <scope>NUCLEOTIDE SEQUENCE [LARGE SCALE GENOMIC DNA]</scope>
    <source>
        <strain evidence="24 25">DG-6</strain>
    </source>
</reference>
<dbReference type="InterPro" id="IPR036097">
    <property type="entry name" value="HisK_dim/P_sf"/>
</dbReference>
<evidence type="ECO:0000256" key="6">
    <source>
        <dbReference type="ARBA" id="ARBA00022553"/>
    </source>
</evidence>
<dbReference type="SMART" id="SM00387">
    <property type="entry name" value="HATPase_c"/>
    <property type="match status" value="1"/>
</dbReference>
<sequence length="1306" mass="144138">MPTLPPHIPNEPERQAALASYQILDTPAEDAFDEIVRLAAAICETPMSLVTLVDAQRVWFKARIGIADPECAREIGFCSFTIADPKTTLVIADMQQDPRFVDNPLVTQEPHIRFYVGVPLVTDEGLALGTLCVLDYVPRQLSVTQYQTLQVLAHQVVMQLEQRRQIRTLNEMIQARIMSEERAQRLASEAQQQARMLALLDHVRTAVAHEMDVGAAIRTIVSASYEAFDYDHISIYLCHEDELILEYQAGVAHQNTRVSIGEGGMGQVVRVGSPLFLLNARPDVDDGHTKAQICVPIRSLDQVLGVINVESTRPGKLGNADYDLLSALADHLAVMMERAQLYQEQQRTVSETLLLNRVISATMSNDVATVLNVVCRELAGAFNVPQVACALLDDDEQNLTVVSEFCIPGRPSGMGAIIPKVGNALVEEVFSTRSPIQISNTHTDQRALASADLFERRGTAAILVLPVLIRDAVVGTIGIDALEPRTFTPEEIDLAQAVIWAAGQALANVQLTNALQQELAERSRTEAALRESTTQISRILESITDAFFAVDSNWRFTYVNQESERLLGKPREQLIGQDFWSIFPKPLGVDMEPNHRYALKTQTTLQFETYTPQYERWFEVRDYPSPDGLAIYLRDITAQKHTHMELVEAKEAAEAATRAKSDFLATMSHEIRTPMNAVIGMTGLLLDTPLNAEQRDFVETIRNSGDALLTIINDILDFSKIESGKFELEQQPFDLRDCLEAALDLVSARAAEKQIDLAYMIARNVPQAIEGDVTRVRQILVNLLANAVKFTPAGEVVVMIEGRRIRDQLFEVHIAVRDTGIGIPADRLNRLFKAFSQVDASTTRQYGGTGLGLAISQRLCALMGGRMWVESTVGVGSTFHFTIIAPAAESPQRHDQRGVVPELTGKHLLVVDDNETNRRILTNQAESWGMRVHVFASGPEVLDWLHTQDDPVDIAILDMQMPGMDGSQLAEVIHTTPATADIPLVLLTSLGRRVEDLVQGNFVTSLTKPIKAAQLYQTLLAILGKQEGERQPSLPLVTAYDTTMAERLPLRILLAEDNVVNQKVATKTLAKLGYRADVAANGLEVLDALARQRYDVVLMDVQMPELDGLEASRRIRNEIATVRQPRIIAMTANAMQSDRDLCIAAGMDDYISKPVRIEELVAALSRGRAMLQPQTSTPAQPVRSNAIDVQVLDQLQASLGDGSPSIVADLIDLFLEDLPLQIQTFQDGIQTGDVMLVKRAVHTIKSSAATVGATQLANLSAEIEHLVQLGALKDVAGRQDQFLMVCAQMREDLLALRSRFAVEMPT</sequence>
<dbReference type="Pfam" id="PF00512">
    <property type="entry name" value="HisKA"/>
    <property type="match status" value="1"/>
</dbReference>
<dbReference type="eggNOG" id="COG0642">
    <property type="taxonomic scope" value="Bacteria"/>
</dbReference>
<dbReference type="Pfam" id="PF02518">
    <property type="entry name" value="HATPase_c"/>
    <property type="match status" value="1"/>
</dbReference>
<organism evidence="24 25">
    <name type="scientific">Oscillochloris trichoides DG-6</name>
    <dbReference type="NCBI Taxonomy" id="765420"/>
    <lineage>
        <taxon>Bacteria</taxon>
        <taxon>Bacillati</taxon>
        <taxon>Chloroflexota</taxon>
        <taxon>Chloroflexia</taxon>
        <taxon>Chloroflexales</taxon>
        <taxon>Chloroflexineae</taxon>
        <taxon>Oscillochloridaceae</taxon>
        <taxon>Oscillochloris</taxon>
    </lineage>
</organism>
<dbReference type="PROSITE" id="PS50110">
    <property type="entry name" value="RESPONSE_REGULATORY"/>
    <property type="match status" value="2"/>
</dbReference>
<dbReference type="Gene3D" id="1.20.120.160">
    <property type="entry name" value="HPT domain"/>
    <property type="match status" value="1"/>
</dbReference>
<evidence type="ECO:0000256" key="13">
    <source>
        <dbReference type="ARBA" id="ARBA00023012"/>
    </source>
</evidence>
<dbReference type="eggNOG" id="COG2205">
    <property type="taxonomic scope" value="Bacteria"/>
</dbReference>
<evidence type="ECO:0000256" key="7">
    <source>
        <dbReference type="ARBA" id="ARBA00022679"/>
    </source>
</evidence>
<keyword evidence="12" id="KW-1133">Transmembrane helix</keyword>
<evidence type="ECO:0000259" key="21">
    <source>
        <dbReference type="PROSITE" id="PS50110"/>
    </source>
</evidence>
<feature type="domain" description="HPt" evidence="23">
    <location>
        <begin position="1203"/>
        <end position="1306"/>
    </location>
</feature>
<dbReference type="PRINTS" id="PR00344">
    <property type="entry name" value="BCTRLSENSOR"/>
</dbReference>
<comment type="subcellular location">
    <subcellularLocation>
        <location evidence="2">Cell membrane</location>
        <topology evidence="2">Multi-pass membrane protein</topology>
    </subcellularLocation>
</comment>
<evidence type="ECO:0000259" key="23">
    <source>
        <dbReference type="PROSITE" id="PS50894"/>
    </source>
</evidence>
<dbReference type="SUPFAM" id="SSF52172">
    <property type="entry name" value="CheY-like"/>
    <property type="match status" value="2"/>
</dbReference>
<dbReference type="InterPro" id="IPR003661">
    <property type="entry name" value="HisK_dim/P_dom"/>
</dbReference>
<comment type="subunit">
    <text evidence="15">At low DSF concentrations, interacts with RpfF.</text>
</comment>
<dbReference type="SMART" id="SM00073">
    <property type="entry name" value="HPT"/>
    <property type="match status" value="1"/>
</dbReference>
<dbReference type="CDD" id="cd17546">
    <property type="entry name" value="REC_hyHK_CKI1_RcsC-like"/>
    <property type="match status" value="1"/>
</dbReference>
<keyword evidence="14" id="KW-0472">Membrane</keyword>
<evidence type="ECO:0000256" key="5">
    <source>
        <dbReference type="ARBA" id="ARBA00022475"/>
    </source>
</evidence>
<evidence type="ECO:0000256" key="3">
    <source>
        <dbReference type="ARBA" id="ARBA00006402"/>
    </source>
</evidence>
<evidence type="ECO:0000256" key="10">
    <source>
        <dbReference type="ARBA" id="ARBA00022777"/>
    </source>
</evidence>
<dbReference type="SUPFAM" id="SSF55785">
    <property type="entry name" value="PYP-like sensor domain (PAS domain)"/>
    <property type="match status" value="1"/>
</dbReference>
<dbReference type="InterPro" id="IPR036641">
    <property type="entry name" value="HPT_dom_sf"/>
</dbReference>
<dbReference type="InterPro" id="IPR003594">
    <property type="entry name" value="HATPase_dom"/>
</dbReference>
<dbReference type="InterPro" id="IPR011006">
    <property type="entry name" value="CheY-like_superfamily"/>
</dbReference>
<dbReference type="InterPro" id="IPR029016">
    <property type="entry name" value="GAF-like_dom_sf"/>
</dbReference>
<keyword evidence="8" id="KW-0812">Transmembrane</keyword>
<dbReference type="CDD" id="cd00082">
    <property type="entry name" value="HisKA"/>
    <property type="match status" value="1"/>
</dbReference>
<feature type="domain" description="Response regulatory" evidence="21">
    <location>
        <begin position="1051"/>
        <end position="1168"/>
    </location>
</feature>
<feature type="modified residue" description="4-aspartylphosphate" evidence="19">
    <location>
        <position position="958"/>
    </location>
</feature>
<dbReference type="Pfam" id="PF01627">
    <property type="entry name" value="Hpt"/>
    <property type="match status" value="1"/>
</dbReference>
<dbReference type="SMART" id="SM00091">
    <property type="entry name" value="PAS"/>
    <property type="match status" value="1"/>
</dbReference>
<evidence type="ECO:0000256" key="16">
    <source>
        <dbReference type="ARBA" id="ARBA00068150"/>
    </source>
</evidence>
<dbReference type="InterPro" id="IPR003018">
    <property type="entry name" value="GAF"/>
</dbReference>
<dbReference type="InterPro" id="IPR005467">
    <property type="entry name" value="His_kinase_dom"/>
</dbReference>
<feature type="modified residue" description="Phosphohistidine" evidence="18">
    <location>
        <position position="1242"/>
    </location>
</feature>
<evidence type="ECO:0000256" key="2">
    <source>
        <dbReference type="ARBA" id="ARBA00004651"/>
    </source>
</evidence>
<evidence type="ECO:0000259" key="22">
    <source>
        <dbReference type="PROSITE" id="PS50112"/>
    </source>
</evidence>
<evidence type="ECO:0000256" key="1">
    <source>
        <dbReference type="ARBA" id="ARBA00000085"/>
    </source>
</evidence>
<keyword evidence="6 19" id="KW-0597">Phosphoprotein</keyword>
<evidence type="ECO:0000256" key="4">
    <source>
        <dbReference type="ARBA" id="ARBA00012438"/>
    </source>
</evidence>
<dbReference type="Pfam" id="PF08448">
    <property type="entry name" value="PAS_4"/>
    <property type="match status" value="1"/>
</dbReference>
<dbReference type="SMART" id="SM00448">
    <property type="entry name" value="REC"/>
    <property type="match status" value="2"/>
</dbReference>
<keyword evidence="7" id="KW-0808">Transferase</keyword>
<proteinExistence type="inferred from homology"/>
<dbReference type="FunFam" id="3.30.565.10:FF:000010">
    <property type="entry name" value="Sensor histidine kinase RcsC"/>
    <property type="match status" value="1"/>
</dbReference>
<dbReference type="Gene3D" id="3.30.450.40">
    <property type="match status" value="3"/>
</dbReference>
<dbReference type="PANTHER" id="PTHR45339:SF1">
    <property type="entry name" value="HYBRID SIGNAL TRANSDUCTION HISTIDINE KINASE J"/>
    <property type="match status" value="1"/>
</dbReference>
<dbReference type="FunFam" id="1.10.287.130:FF:000002">
    <property type="entry name" value="Two-component osmosensing histidine kinase"/>
    <property type="match status" value="1"/>
</dbReference>
<feature type="domain" description="Histidine kinase" evidence="20">
    <location>
        <begin position="666"/>
        <end position="887"/>
    </location>
</feature>
<dbReference type="PROSITE" id="PS50109">
    <property type="entry name" value="HIS_KIN"/>
    <property type="match status" value="1"/>
</dbReference>
<evidence type="ECO:0000256" key="19">
    <source>
        <dbReference type="PROSITE-ProRule" id="PRU00169"/>
    </source>
</evidence>
<dbReference type="GO" id="GO:0005886">
    <property type="term" value="C:plasma membrane"/>
    <property type="evidence" value="ECO:0007669"/>
    <property type="project" value="UniProtKB-SubCell"/>
</dbReference>
<dbReference type="GO" id="GO:0000155">
    <property type="term" value="F:phosphorelay sensor kinase activity"/>
    <property type="evidence" value="ECO:0007669"/>
    <property type="project" value="InterPro"/>
</dbReference>
<dbReference type="SMART" id="SM00388">
    <property type="entry name" value="HisKA"/>
    <property type="match status" value="1"/>
</dbReference>
<comment type="similarity">
    <text evidence="3">In the N-terminal section; belongs to the phytochrome family.</text>
</comment>
<feature type="domain" description="Response regulatory" evidence="21">
    <location>
        <begin position="907"/>
        <end position="1023"/>
    </location>
</feature>
<keyword evidence="9" id="KW-0547">Nucleotide-binding</keyword>
<evidence type="ECO:0000256" key="15">
    <source>
        <dbReference type="ARBA" id="ARBA00064003"/>
    </source>
</evidence>
<dbReference type="InterPro" id="IPR001789">
    <property type="entry name" value="Sig_transdc_resp-reg_receiver"/>
</dbReference>
<dbReference type="SMART" id="SM00065">
    <property type="entry name" value="GAF"/>
    <property type="match status" value="3"/>
</dbReference>
<dbReference type="CDD" id="cd00130">
    <property type="entry name" value="PAS"/>
    <property type="match status" value="1"/>
</dbReference>
<keyword evidence="13" id="KW-0902">Two-component regulatory system</keyword>
<dbReference type="Proteomes" id="UP000054010">
    <property type="component" value="Unassembled WGS sequence"/>
</dbReference>
<dbReference type="NCBIfam" id="TIGR00229">
    <property type="entry name" value="sensory_box"/>
    <property type="match status" value="1"/>
</dbReference>
<dbReference type="STRING" id="765420.OSCT_1932"/>
<evidence type="ECO:0000313" key="25">
    <source>
        <dbReference type="Proteomes" id="UP000054010"/>
    </source>
</evidence>
<evidence type="ECO:0000256" key="11">
    <source>
        <dbReference type="ARBA" id="ARBA00022840"/>
    </source>
</evidence>
<dbReference type="Gene3D" id="3.30.565.10">
    <property type="entry name" value="Histidine kinase-like ATPase, C-terminal domain"/>
    <property type="match status" value="1"/>
</dbReference>
<protein>
    <recommendedName>
        <fullName evidence="17">Circadian input-output histidine kinase CikA</fullName>
        <ecNumber evidence="4">2.7.13.3</ecNumber>
    </recommendedName>
    <alternativeName>
        <fullName evidence="16">Sensory/regulatory protein RpfC</fullName>
    </alternativeName>
</protein>
<dbReference type="Gene3D" id="1.10.287.130">
    <property type="match status" value="1"/>
</dbReference>
<dbReference type="OrthoDB" id="134594at2"/>
<dbReference type="PANTHER" id="PTHR45339">
    <property type="entry name" value="HYBRID SIGNAL TRANSDUCTION HISTIDINE KINASE J"/>
    <property type="match status" value="1"/>
</dbReference>
<evidence type="ECO:0000259" key="20">
    <source>
        <dbReference type="PROSITE" id="PS50109"/>
    </source>
</evidence>
<dbReference type="InterPro" id="IPR008207">
    <property type="entry name" value="Sig_transdc_His_kin_Hpt_dom"/>
</dbReference>
<evidence type="ECO:0000256" key="14">
    <source>
        <dbReference type="ARBA" id="ARBA00023136"/>
    </source>
</evidence>
<feature type="domain" description="PAS" evidence="22">
    <location>
        <begin position="532"/>
        <end position="577"/>
    </location>
</feature>
<feature type="modified residue" description="4-aspartylphosphate" evidence="19">
    <location>
        <position position="1100"/>
    </location>
</feature>
<keyword evidence="25" id="KW-1185">Reference proteome</keyword>
<dbReference type="SUPFAM" id="SSF47384">
    <property type="entry name" value="Homodimeric domain of signal transducing histidine kinase"/>
    <property type="match status" value="1"/>
</dbReference>
<dbReference type="Pfam" id="PF00072">
    <property type="entry name" value="Response_reg"/>
    <property type="match status" value="2"/>
</dbReference>
<dbReference type="EC" id="2.7.13.3" evidence="4"/>
<dbReference type="HOGENOM" id="CLU_261067_0_0_0"/>
<keyword evidence="10" id="KW-0418">Kinase</keyword>
<dbReference type="PROSITE" id="PS50112">
    <property type="entry name" value="PAS"/>
    <property type="match status" value="1"/>
</dbReference>
<dbReference type="PROSITE" id="PS50894">
    <property type="entry name" value="HPT"/>
    <property type="match status" value="1"/>
</dbReference>
<dbReference type="SUPFAM" id="SSF47226">
    <property type="entry name" value="Histidine-containing phosphotransfer domain, HPT domain"/>
    <property type="match status" value="1"/>
</dbReference>
<comment type="catalytic activity">
    <reaction evidence="1">
        <text>ATP + protein L-histidine = ADP + protein N-phospho-L-histidine.</text>
        <dbReference type="EC" id="2.7.13.3"/>
    </reaction>
</comment>
<dbReference type="Gene3D" id="3.40.50.2300">
    <property type="match status" value="2"/>
</dbReference>
<dbReference type="InterPro" id="IPR035965">
    <property type="entry name" value="PAS-like_dom_sf"/>
</dbReference>
<dbReference type="eggNOG" id="COG5002">
    <property type="taxonomic scope" value="Bacteria"/>
</dbReference>
<evidence type="ECO:0000256" key="18">
    <source>
        <dbReference type="PROSITE-ProRule" id="PRU00110"/>
    </source>
</evidence>
<dbReference type="GO" id="GO:0005524">
    <property type="term" value="F:ATP binding"/>
    <property type="evidence" value="ECO:0007669"/>
    <property type="project" value="UniProtKB-KW"/>
</dbReference>
<dbReference type="InterPro" id="IPR000014">
    <property type="entry name" value="PAS"/>
</dbReference>
<dbReference type="InterPro" id="IPR036890">
    <property type="entry name" value="HATPase_C_sf"/>
</dbReference>
<dbReference type="CDD" id="cd16922">
    <property type="entry name" value="HATPase_EvgS-ArcB-TorS-like"/>
    <property type="match status" value="1"/>
</dbReference>
<keyword evidence="5" id="KW-1003">Cell membrane</keyword>
<evidence type="ECO:0000256" key="9">
    <source>
        <dbReference type="ARBA" id="ARBA00022741"/>
    </source>
</evidence>
<comment type="caution">
    <text evidence="24">The sequence shown here is derived from an EMBL/GenBank/DDBJ whole genome shotgun (WGS) entry which is preliminary data.</text>
</comment>
<dbReference type="SUPFAM" id="SSF55874">
    <property type="entry name" value="ATPase domain of HSP90 chaperone/DNA topoisomerase II/histidine kinase"/>
    <property type="match status" value="1"/>
</dbReference>
<dbReference type="CDD" id="cd00156">
    <property type="entry name" value="REC"/>
    <property type="match status" value="1"/>
</dbReference>
<evidence type="ECO:0000256" key="12">
    <source>
        <dbReference type="ARBA" id="ARBA00022989"/>
    </source>
</evidence>
<dbReference type="Pfam" id="PF01590">
    <property type="entry name" value="GAF"/>
    <property type="match status" value="3"/>
</dbReference>
<dbReference type="SUPFAM" id="SSF55781">
    <property type="entry name" value="GAF domain-like"/>
    <property type="match status" value="3"/>
</dbReference>
<dbReference type="EMBL" id="ADVR01000080">
    <property type="protein sequence ID" value="EFO80198.1"/>
    <property type="molecule type" value="Genomic_DNA"/>
</dbReference>
<keyword evidence="11" id="KW-0067">ATP-binding</keyword>
<gene>
    <name evidence="24" type="ORF">OSCT_1932</name>
</gene>
<dbReference type="InterPro" id="IPR004358">
    <property type="entry name" value="Sig_transdc_His_kin-like_C"/>
</dbReference>